<sequence>MRNVAHILASICIVLRRSREEPRPLLSRDWWRWPSRGYHAYKTPYSIKKSALNFLETDLNFSIRRRGSYAHRYVTGEGIFMNREAVKLKRDVWMSSEFVLKSIFQAAIIT</sequence>
<comment type="caution">
    <text evidence="1">The sequence shown here is derived from an EMBL/GenBank/DDBJ whole genome shotgun (WGS) entry which is preliminary data.</text>
</comment>
<name>A0A4C1V4M1_EUMVA</name>
<gene>
    <name evidence="1" type="ORF">EVAR_20134_1</name>
</gene>
<protein>
    <submittedName>
        <fullName evidence="1">Uncharacterized protein</fullName>
    </submittedName>
</protein>
<dbReference type="Proteomes" id="UP000299102">
    <property type="component" value="Unassembled WGS sequence"/>
</dbReference>
<dbReference type="AlphaFoldDB" id="A0A4C1V4M1"/>
<proteinExistence type="predicted"/>
<evidence type="ECO:0000313" key="2">
    <source>
        <dbReference type="Proteomes" id="UP000299102"/>
    </source>
</evidence>
<dbReference type="EMBL" id="BGZK01000267">
    <property type="protein sequence ID" value="GBP32954.1"/>
    <property type="molecule type" value="Genomic_DNA"/>
</dbReference>
<evidence type="ECO:0000313" key="1">
    <source>
        <dbReference type="EMBL" id="GBP32954.1"/>
    </source>
</evidence>
<organism evidence="1 2">
    <name type="scientific">Eumeta variegata</name>
    <name type="common">Bagworm moth</name>
    <name type="synonym">Eumeta japonica</name>
    <dbReference type="NCBI Taxonomy" id="151549"/>
    <lineage>
        <taxon>Eukaryota</taxon>
        <taxon>Metazoa</taxon>
        <taxon>Ecdysozoa</taxon>
        <taxon>Arthropoda</taxon>
        <taxon>Hexapoda</taxon>
        <taxon>Insecta</taxon>
        <taxon>Pterygota</taxon>
        <taxon>Neoptera</taxon>
        <taxon>Endopterygota</taxon>
        <taxon>Lepidoptera</taxon>
        <taxon>Glossata</taxon>
        <taxon>Ditrysia</taxon>
        <taxon>Tineoidea</taxon>
        <taxon>Psychidae</taxon>
        <taxon>Oiketicinae</taxon>
        <taxon>Eumeta</taxon>
    </lineage>
</organism>
<reference evidence="1 2" key="1">
    <citation type="journal article" date="2019" name="Commun. Biol.">
        <title>The bagworm genome reveals a unique fibroin gene that provides high tensile strength.</title>
        <authorList>
            <person name="Kono N."/>
            <person name="Nakamura H."/>
            <person name="Ohtoshi R."/>
            <person name="Tomita M."/>
            <person name="Numata K."/>
            <person name="Arakawa K."/>
        </authorList>
    </citation>
    <scope>NUCLEOTIDE SEQUENCE [LARGE SCALE GENOMIC DNA]</scope>
</reference>
<keyword evidence="2" id="KW-1185">Reference proteome</keyword>
<accession>A0A4C1V4M1</accession>